<gene>
    <name evidence="2" type="ORF">GCM10010420_40470</name>
</gene>
<proteinExistence type="predicted"/>
<dbReference type="InterPro" id="IPR007138">
    <property type="entry name" value="ABM_dom"/>
</dbReference>
<evidence type="ECO:0000313" key="2">
    <source>
        <dbReference type="EMBL" id="GAA2408166.1"/>
    </source>
</evidence>
<dbReference type="Pfam" id="PF04486">
    <property type="entry name" value="SchA_CurD"/>
    <property type="match status" value="1"/>
</dbReference>
<dbReference type="EMBL" id="BAAATJ010000020">
    <property type="protein sequence ID" value="GAA2408166.1"/>
    <property type="molecule type" value="Genomic_DNA"/>
</dbReference>
<accession>A0ABN3INV5</accession>
<dbReference type="Gene3D" id="3.30.70.100">
    <property type="match status" value="1"/>
</dbReference>
<evidence type="ECO:0000313" key="3">
    <source>
        <dbReference type="Proteomes" id="UP001500058"/>
    </source>
</evidence>
<organism evidence="2 3">
    <name type="scientific">Streptomyces glaucosporus</name>
    <dbReference type="NCBI Taxonomy" id="284044"/>
    <lineage>
        <taxon>Bacteria</taxon>
        <taxon>Bacillati</taxon>
        <taxon>Actinomycetota</taxon>
        <taxon>Actinomycetes</taxon>
        <taxon>Kitasatosporales</taxon>
        <taxon>Streptomycetaceae</taxon>
        <taxon>Streptomyces</taxon>
    </lineage>
</organism>
<dbReference type="SUPFAM" id="SSF54909">
    <property type="entry name" value="Dimeric alpha+beta barrel"/>
    <property type="match status" value="1"/>
</dbReference>
<reference evidence="2 3" key="1">
    <citation type="journal article" date="2019" name="Int. J. Syst. Evol. Microbiol.">
        <title>The Global Catalogue of Microorganisms (GCM) 10K type strain sequencing project: providing services to taxonomists for standard genome sequencing and annotation.</title>
        <authorList>
            <consortium name="The Broad Institute Genomics Platform"/>
            <consortium name="The Broad Institute Genome Sequencing Center for Infectious Disease"/>
            <person name="Wu L."/>
            <person name="Ma J."/>
        </authorList>
    </citation>
    <scope>NUCLEOTIDE SEQUENCE [LARGE SCALE GENOMIC DNA]</scope>
    <source>
        <strain evidence="2 3">JCM 6921</strain>
    </source>
</reference>
<keyword evidence="3" id="KW-1185">Reference proteome</keyword>
<name>A0ABN3INV5_9ACTN</name>
<dbReference type="Pfam" id="PF03992">
    <property type="entry name" value="ABM"/>
    <property type="match status" value="1"/>
</dbReference>
<feature type="domain" description="ABM" evidence="1">
    <location>
        <begin position="24"/>
        <end position="112"/>
    </location>
</feature>
<dbReference type="InterPro" id="IPR011008">
    <property type="entry name" value="Dimeric_a/b-barrel"/>
</dbReference>
<dbReference type="RefSeq" id="WP_344632492.1">
    <property type="nucleotide sequence ID" value="NZ_BAAATJ010000020.1"/>
</dbReference>
<sequence length="379" mass="40705">MTASGRVPQVSGGVSQSAFDGSRLRVVLLLEVKDGAQEEFLTAYERMCHRVASTPGHIRDQVCQSVEDPAQWLITSEWESAPPFLSWVNSEEHLELVKPLRACVRSMRSLRFGVVRETGSGQLPADLPQVSPRRGDGVVRHAVTYTVVPGSESKVAEILAGHPLPGTEEGDPVRLCRTALLLHGNRVVQTFELREQRGDLLTSLLHLAGLPEVRAVEELLAPHLQQERNLDEVSAARVFFTRAALPAVHHVVSSRPASPRVRRCALSYPVGAGRGEELARLLARQDQAAAADPDGPLRAATVFHRDDLVVRLVDVDGDPEETPGTVLGLAGDRAAAEVAPLLDTGAPGLGEPLAGDRALLRLLAHAGMRTLADLAAPGL</sequence>
<dbReference type="PROSITE" id="PS51725">
    <property type="entry name" value="ABM"/>
    <property type="match status" value="1"/>
</dbReference>
<dbReference type="InterPro" id="IPR007575">
    <property type="entry name" value="SchA_CurD-like"/>
</dbReference>
<protein>
    <submittedName>
        <fullName evidence="2">SchA/CurD-like domain-containing protein</fullName>
    </submittedName>
</protein>
<comment type="caution">
    <text evidence="2">The sequence shown here is derived from an EMBL/GenBank/DDBJ whole genome shotgun (WGS) entry which is preliminary data.</text>
</comment>
<evidence type="ECO:0000259" key="1">
    <source>
        <dbReference type="PROSITE" id="PS51725"/>
    </source>
</evidence>
<dbReference type="Proteomes" id="UP001500058">
    <property type="component" value="Unassembled WGS sequence"/>
</dbReference>